<reference evidence="1" key="1">
    <citation type="journal article" date="2023" name="IScience">
        <title>Live-bearing cockroach genome reveals convergent evolutionary mechanisms linked to viviparity in insects and beyond.</title>
        <authorList>
            <person name="Fouks B."/>
            <person name="Harrison M.C."/>
            <person name="Mikhailova A.A."/>
            <person name="Marchal E."/>
            <person name="English S."/>
            <person name="Carruthers M."/>
            <person name="Jennings E.C."/>
            <person name="Chiamaka E.L."/>
            <person name="Frigard R.A."/>
            <person name="Pippel M."/>
            <person name="Attardo G.M."/>
            <person name="Benoit J.B."/>
            <person name="Bornberg-Bauer E."/>
            <person name="Tobe S.S."/>
        </authorList>
    </citation>
    <scope>NUCLEOTIDE SEQUENCE</scope>
    <source>
        <strain evidence="1">Stay&amp;Tobe</strain>
    </source>
</reference>
<keyword evidence="2" id="KW-1185">Reference proteome</keyword>
<dbReference type="EMBL" id="JASPKZ010007165">
    <property type="protein sequence ID" value="KAJ9586403.1"/>
    <property type="molecule type" value="Genomic_DNA"/>
</dbReference>
<gene>
    <name evidence="1" type="ORF">L9F63_019955</name>
</gene>
<feature type="non-terminal residue" evidence="1">
    <location>
        <position position="1"/>
    </location>
</feature>
<proteinExistence type="predicted"/>
<organism evidence="1 2">
    <name type="scientific">Diploptera punctata</name>
    <name type="common">Pacific beetle cockroach</name>
    <dbReference type="NCBI Taxonomy" id="6984"/>
    <lineage>
        <taxon>Eukaryota</taxon>
        <taxon>Metazoa</taxon>
        <taxon>Ecdysozoa</taxon>
        <taxon>Arthropoda</taxon>
        <taxon>Hexapoda</taxon>
        <taxon>Insecta</taxon>
        <taxon>Pterygota</taxon>
        <taxon>Neoptera</taxon>
        <taxon>Polyneoptera</taxon>
        <taxon>Dictyoptera</taxon>
        <taxon>Blattodea</taxon>
        <taxon>Blaberoidea</taxon>
        <taxon>Blaberidae</taxon>
        <taxon>Diplopterinae</taxon>
        <taxon>Diploptera</taxon>
    </lineage>
</organism>
<dbReference type="Proteomes" id="UP001233999">
    <property type="component" value="Unassembled WGS sequence"/>
</dbReference>
<name>A0AAD7ZV46_DIPPU</name>
<evidence type="ECO:0000313" key="1">
    <source>
        <dbReference type="EMBL" id="KAJ9586403.1"/>
    </source>
</evidence>
<protein>
    <submittedName>
        <fullName evidence="1">Uncharacterized protein</fullName>
    </submittedName>
</protein>
<feature type="non-terminal residue" evidence="1">
    <location>
        <position position="141"/>
    </location>
</feature>
<reference evidence="1" key="2">
    <citation type="submission" date="2023-05" db="EMBL/GenBank/DDBJ databases">
        <authorList>
            <person name="Fouks B."/>
        </authorList>
    </citation>
    <scope>NUCLEOTIDE SEQUENCE</scope>
    <source>
        <strain evidence="1">Stay&amp;Tobe</strain>
        <tissue evidence="1">Testes</tissue>
    </source>
</reference>
<sequence length="141" mass="15950">VEGICHDDNICFILLQFAGTHFSQGISIDQRTKLNMICQIPTSKFYTDIKQSARDSRLRTIRDALTYTEAQLYNGREAETEMGRNERLVKYGKSNNKDKLTLMIEVALPSELQNQNSPGHSANILQSNSSAGIVVQRWDLD</sequence>
<comment type="caution">
    <text evidence="1">The sequence shown here is derived from an EMBL/GenBank/DDBJ whole genome shotgun (WGS) entry which is preliminary data.</text>
</comment>
<evidence type="ECO:0000313" key="2">
    <source>
        <dbReference type="Proteomes" id="UP001233999"/>
    </source>
</evidence>
<accession>A0AAD7ZV46</accession>
<dbReference type="AlphaFoldDB" id="A0AAD7ZV46"/>